<accession>A0ABR3SF27</accession>
<gene>
    <name evidence="2" type="ORF">SLS56_010788</name>
</gene>
<evidence type="ECO:0000313" key="3">
    <source>
        <dbReference type="Proteomes" id="UP001521116"/>
    </source>
</evidence>
<dbReference type="EMBL" id="JAJVDC020000220">
    <property type="protein sequence ID" value="KAL1617910.1"/>
    <property type="molecule type" value="Genomic_DNA"/>
</dbReference>
<feature type="region of interest" description="Disordered" evidence="1">
    <location>
        <begin position="178"/>
        <end position="239"/>
    </location>
</feature>
<name>A0ABR3SF27_9PEZI</name>
<feature type="compositionally biased region" description="Low complexity" evidence="1">
    <location>
        <begin position="227"/>
        <end position="238"/>
    </location>
</feature>
<evidence type="ECO:0000256" key="1">
    <source>
        <dbReference type="SAM" id="MobiDB-lite"/>
    </source>
</evidence>
<reference evidence="2 3" key="1">
    <citation type="submission" date="2024-02" db="EMBL/GenBank/DDBJ databases">
        <title>De novo assembly and annotation of 12 fungi associated with fruit tree decline syndrome in Ontario, Canada.</title>
        <authorList>
            <person name="Sulman M."/>
            <person name="Ellouze W."/>
            <person name="Ilyukhin E."/>
        </authorList>
    </citation>
    <scope>NUCLEOTIDE SEQUENCE [LARGE SCALE GENOMIC DNA]</scope>
    <source>
        <strain evidence="2 3">M1-105</strain>
    </source>
</reference>
<keyword evidence="3" id="KW-1185">Reference proteome</keyword>
<evidence type="ECO:0000313" key="2">
    <source>
        <dbReference type="EMBL" id="KAL1617910.1"/>
    </source>
</evidence>
<sequence length="334" mass="37771">MNWLQTRASVIKYLATPQPRIQPFEKEIDQQEHLRATELCVVRRIAERDYGDGYDAEQAERLKPRKRKQRQEDKWQDIYKILFPHDHRRPSPCMHPRFCQLQVETTADRLTDCHDKLEDYRNFVRDGLSRVLCERLGGSSGDISSSLGHAGNLNLEDFMQDVYEQLFGEFQALYEDEDGGLSRSMTSTPASTCPPTPGSVMDDPPSPMEEDAPARPQKRKRSDTAEPETTTPTTVDTVGDSMHNAIATQAEHVQPPIDIVVSSDSTPLQMADEAMEETSYYGFPDVNDNYSDIAMSYLDGSPAATLHYTQDQPNYDFSQHGGGTGDFDFSFGHF</sequence>
<dbReference type="PANTHER" id="PTHR38166:SF1">
    <property type="entry name" value="C2H2-TYPE DOMAIN-CONTAINING PROTEIN"/>
    <property type="match status" value="1"/>
</dbReference>
<protein>
    <submittedName>
        <fullName evidence="2">Uncharacterized protein</fullName>
    </submittedName>
</protein>
<comment type="caution">
    <text evidence="2">The sequence shown here is derived from an EMBL/GenBank/DDBJ whole genome shotgun (WGS) entry which is preliminary data.</text>
</comment>
<dbReference type="Proteomes" id="UP001521116">
    <property type="component" value="Unassembled WGS sequence"/>
</dbReference>
<proteinExistence type="predicted"/>
<organism evidence="2 3">
    <name type="scientific">Neofusicoccum ribis</name>
    <dbReference type="NCBI Taxonomy" id="45134"/>
    <lineage>
        <taxon>Eukaryota</taxon>
        <taxon>Fungi</taxon>
        <taxon>Dikarya</taxon>
        <taxon>Ascomycota</taxon>
        <taxon>Pezizomycotina</taxon>
        <taxon>Dothideomycetes</taxon>
        <taxon>Dothideomycetes incertae sedis</taxon>
        <taxon>Botryosphaeriales</taxon>
        <taxon>Botryosphaeriaceae</taxon>
        <taxon>Neofusicoccum</taxon>
    </lineage>
</organism>
<dbReference type="PANTHER" id="PTHR38166">
    <property type="entry name" value="C2H2-TYPE DOMAIN-CONTAINING PROTEIN-RELATED"/>
    <property type="match status" value="1"/>
</dbReference>